<organism evidence="1 2">
    <name type="scientific">Phaeosphaeria nodorum (strain SN15 / ATCC MYA-4574 / FGSC 10173)</name>
    <name type="common">Glume blotch fungus</name>
    <name type="synonym">Parastagonospora nodorum</name>
    <dbReference type="NCBI Taxonomy" id="321614"/>
    <lineage>
        <taxon>Eukaryota</taxon>
        <taxon>Fungi</taxon>
        <taxon>Dikarya</taxon>
        <taxon>Ascomycota</taxon>
        <taxon>Pezizomycotina</taxon>
        <taxon>Dothideomycetes</taxon>
        <taxon>Pleosporomycetidae</taxon>
        <taxon>Pleosporales</taxon>
        <taxon>Pleosporineae</taxon>
        <taxon>Phaeosphaeriaceae</taxon>
        <taxon>Parastagonospora</taxon>
    </lineage>
</organism>
<dbReference type="AlphaFoldDB" id="A0A7U2HYA8"/>
<evidence type="ECO:0000313" key="1">
    <source>
        <dbReference type="EMBL" id="QRC95143.1"/>
    </source>
</evidence>
<dbReference type="VEuPathDB" id="FungiDB:JI435_028640"/>
<dbReference type="Proteomes" id="UP000663193">
    <property type="component" value="Chromosome 5"/>
</dbReference>
<keyword evidence="2" id="KW-1185">Reference proteome</keyword>
<sequence length="100" mass="11111">MVAKQSADWHLLAPIQLFSSLTSGITLAICAHMEAPKDGKAEHSQGRPLQDADAALLNRIYNIWGAVFNLSMDSPQQTSHRPIVRLKTAMRFSKFGRHLV</sequence>
<proteinExistence type="predicted"/>
<accession>A0A7U2HYA8</accession>
<name>A0A7U2HYA8_PHANO</name>
<gene>
    <name evidence="1" type="ORF">JI435_028640</name>
</gene>
<evidence type="ECO:0000313" key="2">
    <source>
        <dbReference type="Proteomes" id="UP000663193"/>
    </source>
</evidence>
<dbReference type="EMBL" id="CP069027">
    <property type="protein sequence ID" value="QRC95143.1"/>
    <property type="molecule type" value="Genomic_DNA"/>
</dbReference>
<protein>
    <submittedName>
        <fullName evidence="1">Uncharacterized protein</fullName>
    </submittedName>
</protein>
<reference evidence="2" key="1">
    <citation type="journal article" date="2021" name="BMC Genomics">
        <title>Chromosome-level genome assembly and manually-curated proteome of model necrotroph Parastagonospora nodorum Sn15 reveals a genome-wide trove of candidate effector homologs, and redundancy of virulence-related functions within an accessory chromosome.</title>
        <authorList>
            <person name="Bertazzoni S."/>
            <person name="Jones D.A.B."/>
            <person name="Phan H.T."/>
            <person name="Tan K.-C."/>
            <person name="Hane J.K."/>
        </authorList>
    </citation>
    <scope>NUCLEOTIDE SEQUENCE [LARGE SCALE GENOMIC DNA]</scope>
    <source>
        <strain evidence="2">SN15 / ATCC MYA-4574 / FGSC 10173)</strain>
    </source>
</reference>